<proteinExistence type="predicted"/>
<organism evidence="1 2">
    <name type="scientific">Gilliamella apicola</name>
    <dbReference type="NCBI Taxonomy" id="1196095"/>
    <lineage>
        <taxon>Bacteria</taxon>
        <taxon>Pseudomonadati</taxon>
        <taxon>Pseudomonadota</taxon>
        <taxon>Gammaproteobacteria</taxon>
        <taxon>Orbales</taxon>
        <taxon>Orbaceae</taxon>
        <taxon>Gilliamella</taxon>
    </lineage>
</organism>
<dbReference type="AlphaFoldDB" id="A0A556RSC6"/>
<protein>
    <submittedName>
        <fullName evidence="1">Uncharacterized protein</fullName>
    </submittedName>
</protein>
<comment type="caution">
    <text evidence="1">The sequence shown here is derived from an EMBL/GenBank/DDBJ whole genome shotgun (WGS) entry which is preliminary data.</text>
</comment>
<gene>
    <name evidence="1" type="ORF">FPQ14_00640</name>
</gene>
<dbReference type="EMBL" id="VMHL01000001">
    <property type="protein sequence ID" value="TSJ91808.1"/>
    <property type="molecule type" value="Genomic_DNA"/>
</dbReference>
<evidence type="ECO:0000313" key="1">
    <source>
        <dbReference type="EMBL" id="TSJ91808.1"/>
    </source>
</evidence>
<evidence type="ECO:0000313" key="2">
    <source>
        <dbReference type="Proteomes" id="UP000319138"/>
    </source>
</evidence>
<dbReference type="Proteomes" id="UP000319138">
    <property type="component" value="Unassembled WGS sequence"/>
</dbReference>
<reference evidence="1 2" key="1">
    <citation type="submission" date="2019-07" db="EMBL/GenBank/DDBJ databases">
        <title>Gilliamella genomes.</title>
        <authorList>
            <person name="Zheng H."/>
        </authorList>
    </citation>
    <scope>NUCLEOTIDE SEQUENCE [LARGE SCALE GENOMIC DNA]</scope>
    <source>
        <strain evidence="1 2">W8131</strain>
    </source>
</reference>
<dbReference type="RefSeq" id="WP_144187537.1">
    <property type="nucleotide sequence ID" value="NZ_VMHL01000001.1"/>
</dbReference>
<name>A0A556RSC6_9GAMM</name>
<accession>A0A556RSC6</accession>
<sequence length="75" mass="9055">MNYSEWKQEYLERFLFLTKQYLCLENYSDDFSSDIANELLEYGCFNENLGFWRDISPKAVANGSFALWLKIYFRV</sequence>